<dbReference type="SUPFAM" id="SSF53474">
    <property type="entry name" value="alpha/beta-Hydrolases"/>
    <property type="match status" value="1"/>
</dbReference>
<dbReference type="PIRSF" id="PIRSF033909">
    <property type="entry name" value="UCP033909"/>
    <property type="match status" value="1"/>
</dbReference>
<proteinExistence type="predicted"/>
<dbReference type="RefSeq" id="WP_100079080.1">
    <property type="nucleotide sequence ID" value="NZ_LT608334.1"/>
</dbReference>
<dbReference type="Pfam" id="PF05990">
    <property type="entry name" value="DUF900"/>
    <property type="match status" value="1"/>
</dbReference>
<sequence length="435" mass="47210">MSKTIDFTTPRQRPSSRDVVAAPKACPLSSRAWERRILVFPLLISLLGGCAGRPENVLQPVAVTTNDISRVDMLVATTRKPAADPGELYSGERGTAISLNNLTVSIPPDENRKVGEVQWPKRVPPNPEKEFAVLKDEKVSSEQQALNWFRKNRNAKRQVIIFVHGFNNTYADAVFRFAQITHDAGTDAAPILFTWPSRASVLGYLYDKESTNYSRRALEDLIIQAARSPDVGDITILAHSMGTWLTAEALRGIAMREKTIPAKVRNVVLASPDIDVDVFRRQLIEMGPKRPQFTIFASTRDRALEVSRWISGGVNRVGGIDTTAYTDVLKSLGITVIDTSTVRSKDALGHNAFADSPEIIGLLGKRLAGQSLEGGQVTLADHVGMAAIGTVNLAGSAARTVVAAPMSVVSPEARKIFQRELSGASGGLVNGEIAY</sequence>
<dbReference type="Gene3D" id="3.40.50.1820">
    <property type="entry name" value="alpha/beta hydrolase"/>
    <property type="match status" value="1"/>
</dbReference>
<dbReference type="InterPro" id="IPR014586">
    <property type="entry name" value="UCP033909"/>
</dbReference>
<dbReference type="EMBL" id="FMJD01000008">
    <property type="protein sequence ID" value="SCM77566.1"/>
    <property type="molecule type" value="Genomic_DNA"/>
</dbReference>
<dbReference type="PANTHER" id="PTHR36513:SF1">
    <property type="entry name" value="TRANSMEMBRANE PROTEIN"/>
    <property type="match status" value="1"/>
</dbReference>
<dbReference type="AlphaFoldDB" id="A0A212LJ28"/>
<dbReference type="PANTHER" id="PTHR36513">
    <property type="entry name" value="ABC TRANSMEMBRANE TYPE-1 DOMAIN-CONTAINING PROTEIN"/>
    <property type="match status" value="1"/>
</dbReference>
<name>A0A212LJ28_9HYPH</name>
<dbReference type="InterPro" id="IPR029058">
    <property type="entry name" value="AB_hydrolase_fold"/>
</dbReference>
<protein>
    <submittedName>
        <fullName evidence="1">Esterase/lipase/thioesterase, active site protein</fullName>
    </submittedName>
</protein>
<reference evidence="1" key="1">
    <citation type="submission" date="2016-08" db="EMBL/GenBank/DDBJ databases">
        <authorList>
            <person name="Seilhamer J.J."/>
        </authorList>
    </citation>
    <scope>NUCLEOTIDE SEQUENCE</scope>
    <source>
        <strain evidence="1">86</strain>
    </source>
</reference>
<dbReference type="InterPro" id="IPR010297">
    <property type="entry name" value="DUF900_hydrolase"/>
</dbReference>
<gene>
    <name evidence="1" type="ORF">KL86PLE_41371</name>
</gene>
<organism evidence="1">
    <name type="scientific">uncultured Pleomorphomonas sp</name>
    <dbReference type="NCBI Taxonomy" id="442121"/>
    <lineage>
        <taxon>Bacteria</taxon>
        <taxon>Pseudomonadati</taxon>
        <taxon>Pseudomonadota</taxon>
        <taxon>Alphaproteobacteria</taxon>
        <taxon>Hyphomicrobiales</taxon>
        <taxon>Pleomorphomonadaceae</taxon>
        <taxon>Pleomorphomonas</taxon>
        <taxon>environmental samples</taxon>
    </lineage>
</organism>
<accession>A0A212LJ28</accession>
<evidence type="ECO:0000313" key="1">
    <source>
        <dbReference type="EMBL" id="SCM77566.1"/>
    </source>
</evidence>